<feature type="compositionally biased region" description="Polar residues" evidence="1">
    <location>
        <begin position="244"/>
        <end position="285"/>
    </location>
</feature>
<reference evidence="2 3" key="1">
    <citation type="journal article" date="2021" name="DNA Res.">
        <title>Genome analysis of Candida subhashii reveals its hybrid nature and dual mitochondrial genome conformations.</title>
        <authorList>
            <person name="Mixao V."/>
            <person name="Hegedusova E."/>
            <person name="Saus E."/>
            <person name="Pryszcz L.P."/>
            <person name="Cillingova A."/>
            <person name="Nosek J."/>
            <person name="Gabaldon T."/>
        </authorList>
    </citation>
    <scope>NUCLEOTIDE SEQUENCE [LARGE SCALE GENOMIC DNA]</scope>
    <source>
        <strain evidence="2 3">CBS 10753</strain>
    </source>
</reference>
<comment type="caution">
    <text evidence="2">The sequence shown here is derived from an EMBL/GenBank/DDBJ whole genome shotgun (WGS) entry which is preliminary data.</text>
</comment>
<feature type="region of interest" description="Disordered" evidence="1">
    <location>
        <begin position="175"/>
        <end position="195"/>
    </location>
</feature>
<dbReference type="EMBL" id="JAGSYN010000158">
    <property type="protein sequence ID" value="KAG7662923.1"/>
    <property type="molecule type" value="Genomic_DNA"/>
</dbReference>
<evidence type="ECO:0000256" key="1">
    <source>
        <dbReference type="SAM" id="MobiDB-lite"/>
    </source>
</evidence>
<dbReference type="AlphaFoldDB" id="A0A8J5QIX5"/>
<organism evidence="2 3">
    <name type="scientific">[Candida] subhashii</name>
    <dbReference type="NCBI Taxonomy" id="561895"/>
    <lineage>
        <taxon>Eukaryota</taxon>
        <taxon>Fungi</taxon>
        <taxon>Dikarya</taxon>
        <taxon>Ascomycota</taxon>
        <taxon>Saccharomycotina</taxon>
        <taxon>Pichiomycetes</taxon>
        <taxon>Debaryomycetaceae</taxon>
        <taxon>Spathaspora</taxon>
    </lineage>
</organism>
<accession>A0A8J5QIX5</accession>
<feature type="region of interest" description="Disordered" evidence="1">
    <location>
        <begin position="218"/>
        <end position="384"/>
    </location>
</feature>
<dbReference type="Proteomes" id="UP000694255">
    <property type="component" value="Unassembled WGS sequence"/>
</dbReference>
<evidence type="ECO:0000313" key="3">
    <source>
        <dbReference type="Proteomes" id="UP000694255"/>
    </source>
</evidence>
<dbReference type="GeneID" id="73470349"/>
<name>A0A8J5QIX5_9ASCO</name>
<evidence type="ECO:0000313" key="2">
    <source>
        <dbReference type="EMBL" id="KAG7662923.1"/>
    </source>
</evidence>
<feature type="compositionally biased region" description="Polar residues" evidence="1">
    <location>
        <begin position="361"/>
        <end position="380"/>
    </location>
</feature>
<gene>
    <name evidence="2" type="ORF">J8A68_003549</name>
</gene>
<feature type="compositionally biased region" description="Polar residues" evidence="1">
    <location>
        <begin position="332"/>
        <end position="344"/>
    </location>
</feature>
<feature type="compositionally biased region" description="Acidic residues" evidence="1">
    <location>
        <begin position="179"/>
        <end position="189"/>
    </location>
</feature>
<keyword evidence="3" id="KW-1185">Reference proteome</keyword>
<dbReference type="PANTHER" id="PTHR46072:SF11">
    <property type="entry name" value="AMIDASE-RELATED"/>
    <property type="match status" value="1"/>
</dbReference>
<dbReference type="OrthoDB" id="4089215at2759"/>
<dbReference type="PANTHER" id="PTHR46072">
    <property type="entry name" value="AMIDASE-RELATED-RELATED"/>
    <property type="match status" value="1"/>
</dbReference>
<protein>
    <submittedName>
        <fullName evidence="2">Uncharacterized protein</fullName>
    </submittedName>
</protein>
<sequence length="602" mass="68541">MSRGSIVSAVEQRQYVSTQQQRSYFQYHTSKHQETIENMTDSMQALLLPEEFNKYKVIGLILKQFLNLGDPAAILDTSDESHPDFPNPKIAPMFPNIVLPDTIWLTDDIIIKDVAIKNNILSEVIATIELEFKDSSDNFQDITLNYYEKLLTAYKVYDMPGYRFPTDSSSFNSTFYNPIDEEDEEDEYNIDPYDDKFENGKTLYRTKSNQSLNSIRAFGKRLSSSTTKKKRNSSSINHPDDSPNGKQADNQSPHGKSRPQSTTSKKSQATNRPNSEQGTLNSILSKSRIYNRIKNSRRESSLSMTSNGSSTPTQNNGNGHGNNNGSGVAPSGASTHSYSNNNMCPSLPRPNSAYSSYSYSQEESGGTIDQSPSHTPLTQEQKLEHRREKHEYYIHLQKVLTLSDKILQRLISSNLVKLIKFLEFIKGKILRFVIIDIMTMIKRYCELYAANFLQAYLNDGIVLSEKEFTITLIPLPCLLKKLMSGEITSLETVIAFIKQALLVSDQNSYPLRRTESMKVEQILKAVERANYLDHYYNRYGPIGPLHGLPISKDQLKATGLEQDEVDQIETVELGQIMLDFVFYPDLAHSKRMSYKRWNVSRF</sequence>
<dbReference type="RefSeq" id="XP_049263156.1">
    <property type="nucleotide sequence ID" value="XM_049407417.1"/>
</dbReference>
<proteinExistence type="predicted"/>
<feature type="compositionally biased region" description="Low complexity" evidence="1">
    <location>
        <begin position="301"/>
        <end position="317"/>
    </location>
</feature>